<dbReference type="Proteomes" id="UP000325103">
    <property type="component" value="Segment"/>
</dbReference>
<gene>
    <name evidence="1" type="primary">4L372XY_207</name>
</gene>
<sequence length="70" mass="8425">MHIKFKECMEYNTIGKGVHTYSYTALDGWFSKDFSIGYDYTMYDGLQMRSLRLGWVWFSLCEQVEIIEKY</sequence>
<protein>
    <submittedName>
        <fullName evidence="1">Uncharacterized protein</fullName>
    </submittedName>
</protein>
<name>A0A5B9N8W7_9CAUD</name>
<dbReference type="EMBL" id="MK813941">
    <property type="protein sequence ID" value="QEG08922.1"/>
    <property type="molecule type" value="Genomic_DNA"/>
</dbReference>
<proteinExistence type="predicted"/>
<reference evidence="1 2" key="1">
    <citation type="submission" date="2019-04" db="EMBL/GenBank/DDBJ databases">
        <title>Nine Novel Phages from a Plateau Lake in Southwest China Provide Insights into Aeromonas Phage Diversity.</title>
        <authorList>
            <person name="Xiao W."/>
            <person name="Bai M."/>
            <person name="Wang Y."/>
            <person name="Cui X."/>
        </authorList>
    </citation>
    <scope>NUCLEOTIDE SEQUENCE [LARGE SCALE GENOMIC DNA]</scope>
</reference>
<evidence type="ECO:0000313" key="2">
    <source>
        <dbReference type="Proteomes" id="UP000325103"/>
    </source>
</evidence>
<accession>A0A5B9N8W7</accession>
<keyword evidence="2" id="KW-1185">Reference proteome</keyword>
<evidence type="ECO:0000313" key="1">
    <source>
        <dbReference type="EMBL" id="QEG08922.1"/>
    </source>
</evidence>
<organism evidence="1 2">
    <name type="scientific">Aeromonas phage 4L372XY</name>
    <dbReference type="NCBI Taxonomy" id="2588520"/>
    <lineage>
        <taxon>Viruses</taxon>
        <taxon>Duplodnaviria</taxon>
        <taxon>Heunggongvirae</taxon>
        <taxon>Uroviricota</taxon>
        <taxon>Caudoviricetes</taxon>
        <taxon>Plateaulakevirus</taxon>
        <taxon>Plateaulakevirus pv4L372XY</taxon>
    </lineage>
</organism>
<dbReference type="GeneID" id="55617378"/>
<dbReference type="RefSeq" id="YP_009847006.1">
    <property type="nucleotide sequence ID" value="NC_048772.1"/>
</dbReference>
<dbReference type="KEGG" id="vg:55617378"/>